<dbReference type="SMART" id="SM00129">
    <property type="entry name" value="KISc"/>
    <property type="match status" value="1"/>
</dbReference>
<name>A0A9N7RGY5_STRHE</name>
<dbReference type="Proteomes" id="UP001153555">
    <property type="component" value="Unassembled WGS sequence"/>
</dbReference>
<dbReference type="PANTHER" id="PTHR47972">
    <property type="entry name" value="KINESIN-LIKE PROTEIN KLP-3"/>
    <property type="match status" value="1"/>
</dbReference>
<feature type="binding site" evidence="2">
    <location>
        <begin position="124"/>
        <end position="131"/>
    </location>
    <ligand>
        <name>ATP</name>
        <dbReference type="ChEBI" id="CHEBI:30616"/>
    </ligand>
</feature>
<dbReference type="GO" id="GO:0003777">
    <property type="term" value="F:microtubule motor activity"/>
    <property type="evidence" value="ECO:0007669"/>
    <property type="project" value="InterPro"/>
</dbReference>
<dbReference type="PRINTS" id="PR00380">
    <property type="entry name" value="KINESINHEAVY"/>
</dbReference>
<dbReference type="GO" id="GO:0005524">
    <property type="term" value="F:ATP binding"/>
    <property type="evidence" value="ECO:0007669"/>
    <property type="project" value="UniProtKB-UniRule"/>
</dbReference>
<dbReference type="Gene3D" id="3.40.850.10">
    <property type="entry name" value="Kinesin motor domain"/>
    <property type="match status" value="1"/>
</dbReference>
<dbReference type="AlphaFoldDB" id="A0A9N7RGY5"/>
<evidence type="ECO:0000313" key="6">
    <source>
        <dbReference type="Proteomes" id="UP001153555"/>
    </source>
</evidence>
<comment type="similarity">
    <text evidence="2">Belongs to the TRAFAC class myosin-kinesin ATPase superfamily. Kinesin family.</text>
</comment>
<evidence type="ECO:0000256" key="2">
    <source>
        <dbReference type="PROSITE-ProRule" id="PRU00283"/>
    </source>
</evidence>
<sequence length="346" mass="38716">MKQKEALSSEVISLRESKIVEGEKLCKKLLNTILELKGNIVFCRVRPLLSNDGVKNDAKVASFLTSTGTLGQGIDLTQNGQKVSFTLIKCSCLMPLRKMFMWRSHSLFRAYLMDGYKVCIFAYGQTGSGKTHTMMDKPGLPDQKGLIPRSLEQVFETRQILQAQGWKYDIQVQGELLLLEIYNETIRDLLATNRTGSDASRAENAGKKYAIKHEANGNTHVSDLTVVNVRSSKEVSYLLERAARSSFRLVGKTQMNEQSSRSHFVFSLRIMGFNKTLTNKCKVYLTRSTLLVVSVYRRAGSVVMPMLFLPTADQVGQGTSTAGDHAAHENDTSPWEEMSKTPETLR</sequence>
<keyword evidence="2" id="KW-0067">ATP-binding</keyword>
<dbReference type="PANTHER" id="PTHR47972:SF46">
    <property type="entry name" value="KINESIN-LIKE PROTEIN"/>
    <property type="match status" value="1"/>
</dbReference>
<evidence type="ECO:0000313" key="5">
    <source>
        <dbReference type="EMBL" id="CAA0827552.1"/>
    </source>
</evidence>
<dbReference type="InterPro" id="IPR027640">
    <property type="entry name" value="Kinesin-like_fam"/>
</dbReference>
<accession>A0A9N7RGY5</accession>
<evidence type="ECO:0000256" key="3">
    <source>
        <dbReference type="SAM" id="MobiDB-lite"/>
    </source>
</evidence>
<dbReference type="GO" id="GO:0008017">
    <property type="term" value="F:microtubule binding"/>
    <property type="evidence" value="ECO:0007669"/>
    <property type="project" value="InterPro"/>
</dbReference>
<feature type="domain" description="Kinesin motor" evidence="4">
    <location>
        <begin position="38"/>
        <end position="346"/>
    </location>
</feature>
<comment type="caution">
    <text evidence="5">The sequence shown here is derived from an EMBL/GenBank/DDBJ whole genome shotgun (WGS) entry which is preliminary data.</text>
</comment>
<feature type="region of interest" description="Disordered" evidence="3">
    <location>
        <begin position="318"/>
        <end position="346"/>
    </location>
</feature>
<keyword evidence="6" id="KW-1185">Reference proteome</keyword>
<protein>
    <submittedName>
        <fullName evidence="5">Kinesin-2</fullName>
    </submittedName>
</protein>
<feature type="compositionally biased region" description="Basic and acidic residues" evidence="3">
    <location>
        <begin position="325"/>
        <end position="346"/>
    </location>
</feature>
<keyword evidence="2" id="KW-0547">Nucleotide-binding</keyword>
<dbReference type="InterPro" id="IPR001752">
    <property type="entry name" value="Kinesin_motor_dom"/>
</dbReference>
<dbReference type="InterPro" id="IPR036961">
    <property type="entry name" value="Kinesin_motor_dom_sf"/>
</dbReference>
<dbReference type="SUPFAM" id="SSF52540">
    <property type="entry name" value="P-loop containing nucleoside triphosphate hydrolases"/>
    <property type="match status" value="1"/>
</dbReference>
<evidence type="ECO:0000256" key="1">
    <source>
        <dbReference type="ARBA" id="ARBA00023175"/>
    </source>
</evidence>
<organism evidence="5 6">
    <name type="scientific">Striga hermonthica</name>
    <name type="common">Purple witchweed</name>
    <name type="synonym">Buchnera hermonthica</name>
    <dbReference type="NCBI Taxonomy" id="68872"/>
    <lineage>
        <taxon>Eukaryota</taxon>
        <taxon>Viridiplantae</taxon>
        <taxon>Streptophyta</taxon>
        <taxon>Embryophyta</taxon>
        <taxon>Tracheophyta</taxon>
        <taxon>Spermatophyta</taxon>
        <taxon>Magnoliopsida</taxon>
        <taxon>eudicotyledons</taxon>
        <taxon>Gunneridae</taxon>
        <taxon>Pentapetalae</taxon>
        <taxon>asterids</taxon>
        <taxon>lamiids</taxon>
        <taxon>Lamiales</taxon>
        <taxon>Orobanchaceae</taxon>
        <taxon>Buchnereae</taxon>
        <taxon>Striga</taxon>
    </lineage>
</organism>
<dbReference type="GO" id="GO:0007018">
    <property type="term" value="P:microtubule-based movement"/>
    <property type="evidence" value="ECO:0007669"/>
    <property type="project" value="InterPro"/>
</dbReference>
<gene>
    <name evidence="5" type="ORF">SHERM_23247</name>
</gene>
<dbReference type="OrthoDB" id="1736327at2759"/>
<proteinExistence type="inferred from homology"/>
<evidence type="ECO:0000259" key="4">
    <source>
        <dbReference type="PROSITE" id="PS50067"/>
    </source>
</evidence>
<dbReference type="EMBL" id="CACSLK010027752">
    <property type="protein sequence ID" value="CAA0827552.1"/>
    <property type="molecule type" value="Genomic_DNA"/>
</dbReference>
<keyword evidence="1 2" id="KW-0505">Motor protein</keyword>
<reference evidence="5" key="1">
    <citation type="submission" date="2019-12" db="EMBL/GenBank/DDBJ databases">
        <authorList>
            <person name="Scholes J."/>
        </authorList>
    </citation>
    <scope>NUCLEOTIDE SEQUENCE</scope>
</reference>
<dbReference type="InterPro" id="IPR027417">
    <property type="entry name" value="P-loop_NTPase"/>
</dbReference>
<dbReference type="Pfam" id="PF00225">
    <property type="entry name" value="Kinesin"/>
    <property type="match status" value="1"/>
</dbReference>
<dbReference type="PROSITE" id="PS50067">
    <property type="entry name" value="KINESIN_MOTOR_2"/>
    <property type="match status" value="1"/>
</dbReference>